<evidence type="ECO:0000256" key="6">
    <source>
        <dbReference type="ARBA" id="ARBA00023180"/>
    </source>
</evidence>
<dbReference type="PANTHER" id="PTHR46854:SF1">
    <property type="entry name" value="5'-ADENYLYLSULFATE REDUCTASE-LIKE 4-RELATED"/>
    <property type="match status" value="1"/>
</dbReference>
<evidence type="ECO:0000256" key="5">
    <source>
        <dbReference type="ARBA" id="ARBA00023136"/>
    </source>
</evidence>
<keyword evidence="2 7" id="KW-0812">Transmembrane</keyword>
<name>A0ABP0THW0_9BRYO</name>
<proteinExistence type="predicted"/>
<keyword evidence="3" id="KW-0732">Signal</keyword>
<dbReference type="Gene3D" id="3.40.30.10">
    <property type="entry name" value="Glutaredoxin"/>
    <property type="match status" value="1"/>
</dbReference>
<keyword evidence="4 7" id="KW-1133">Transmembrane helix</keyword>
<dbReference type="PANTHER" id="PTHR46854">
    <property type="entry name" value="5'-ADENYLYLSULFATE REDUCTASE-LIKE 4-RELATED"/>
    <property type="match status" value="1"/>
</dbReference>
<dbReference type="InterPro" id="IPR013766">
    <property type="entry name" value="Thioredoxin_domain"/>
</dbReference>
<accession>A0ABP0THW0</accession>
<keyword evidence="5 7" id="KW-0472">Membrane</keyword>
<gene>
    <name evidence="9" type="ORF">CSSPTR1EN2_LOCUS3468</name>
</gene>
<dbReference type="EMBL" id="OZ019903">
    <property type="protein sequence ID" value="CAK9196427.1"/>
    <property type="molecule type" value="Genomic_DNA"/>
</dbReference>
<dbReference type="InterPro" id="IPR044606">
    <property type="entry name" value="APRL4/6"/>
</dbReference>
<organism evidence="9 10">
    <name type="scientific">Sphagnum troendelagicum</name>
    <dbReference type="NCBI Taxonomy" id="128251"/>
    <lineage>
        <taxon>Eukaryota</taxon>
        <taxon>Viridiplantae</taxon>
        <taxon>Streptophyta</taxon>
        <taxon>Embryophyta</taxon>
        <taxon>Bryophyta</taxon>
        <taxon>Sphagnophytina</taxon>
        <taxon>Sphagnopsida</taxon>
        <taxon>Sphagnales</taxon>
        <taxon>Sphagnaceae</taxon>
        <taxon>Sphagnum</taxon>
    </lineage>
</organism>
<protein>
    <recommendedName>
        <fullName evidence="8">Thioredoxin domain-containing protein</fullName>
    </recommendedName>
</protein>
<keyword evidence="6" id="KW-0325">Glycoprotein</keyword>
<feature type="domain" description="Thioredoxin" evidence="8">
    <location>
        <begin position="108"/>
        <end position="229"/>
    </location>
</feature>
<feature type="transmembrane region" description="Helical" evidence="7">
    <location>
        <begin position="55"/>
        <end position="74"/>
    </location>
</feature>
<comment type="subcellular location">
    <subcellularLocation>
        <location evidence="1">Membrane</location>
        <topology evidence="1">Single-pass membrane protein</topology>
    </subcellularLocation>
</comment>
<dbReference type="InterPro" id="IPR036249">
    <property type="entry name" value="Thioredoxin-like_sf"/>
</dbReference>
<evidence type="ECO:0000256" key="7">
    <source>
        <dbReference type="SAM" id="Phobius"/>
    </source>
</evidence>
<feature type="transmembrane region" description="Helical" evidence="7">
    <location>
        <begin position="278"/>
        <end position="299"/>
    </location>
</feature>
<evidence type="ECO:0000256" key="2">
    <source>
        <dbReference type="ARBA" id="ARBA00022692"/>
    </source>
</evidence>
<keyword evidence="10" id="KW-1185">Reference proteome</keyword>
<dbReference type="SUPFAM" id="SSF52833">
    <property type="entry name" value="Thioredoxin-like"/>
    <property type="match status" value="1"/>
</dbReference>
<evidence type="ECO:0000256" key="4">
    <source>
        <dbReference type="ARBA" id="ARBA00022989"/>
    </source>
</evidence>
<sequence length="302" mass="33730">MWWFVLKKKKNNVWLPSSRPGCGGVLQRKTACKSSSSSEEAAVEVFPFAQLSSGSLSFVMLLLLSFFVAIAGGAHEGDQAAASVCSPPTLLEAILPIKENCPATHHHHHPQEVADEVLLPRVAELNETALEKALDLVHSSNGTYVAVLYYANWCPFSREVRPVYDVLSSVFPTIHHVAVEESSVRPSVLSYYGVHSFPIVFMHNRTSRVRYYGSRTLQAFTYFYQNYTGIIKSASKSQSVKRLDCSLNGGTTDVKEVCPYPWAISPQKWLQDDAYLKLAFLFLITRLVCFLLPIVASAWKQH</sequence>
<evidence type="ECO:0000259" key="8">
    <source>
        <dbReference type="PROSITE" id="PS51352"/>
    </source>
</evidence>
<evidence type="ECO:0000256" key="1">
    <source>
        <dbReference type="ARBA" id="ARBA00004167"/>
    </source>
</evidence>
<evidence type="ECO:0000313" key="9">
    <source>
        <dbReference type="EMBL" id="CAK9196427.1"/>
    </source>
</evidence>
<evidence type="ECO:0000313" key="10">
    <source>
        <dbReference type="Proteomes" id="UP001497512"/>
    </source>
</evidence>
<evidence type="ECO:0000256" key="3">
    <source>
        <dbReference type="ARBA" id="ARBA00022729"/>
    </source>
</evidence>
<dbReference type="PROSITE" id="PS51352">
    <property type="entry name" value="THIOREDOXIN_2"/>
    <property type="match status" value="1"/>
</dbReference>
<dbReference type="Proteomes" id="UP001497512">
    <property type="component" value="Chromosome 11"/>
</dbReference>
<reference evidence="9" key="1">
    <citation type="submission" date="2024-02" db="EMBL/GenBank/DDBJ databases">
        <authorList>
            <consortium name="ELIXIR-Norway"/>
            <consortium name="Elixir Norway"/>
        </authorList>
    </citation>
    <scope>NUCLEOTIDE SEQUENCE</scope>
</reference>
<dbReference type="Pfam" id="PF00085">
    <property type="entry name" value="Thioredoxin"/>
    <property type="match status" value="1"/>
</dbReference>